<keyword evidence="3" id="KW-1185">Reference proteome</keyword>
<proteinExistence type="inferred from homology"/>
<reference evidence="3" key="1">
    <citation type="submission" date="2016-10" db="EMBL/GenBank/DDBJ databases">
        <authorList>
            <person name="Varghese N."/>
            <person name="Submissions S."/>
        </authorList>
    </citation>
    <scope>NUCLEOTIDE SEQUENCE [LARGE SCALE GENOMIC DNA]</scope>
    <source>
        <strain evidence="3">DSM 2698</strain>
    </source>
</reference>
<evidence type="ECO:0000256" key="1">
    <source>
        <dbReference type="HAMAP-Rule" id="MF_00827"/>
    </source>
</evidence>
<dbReference type="NCBIfam" id="NF010240">
    <property type="entry name" value="PRK13687.1"/>
    <property type="match status" value="1"/>
</dbReference>
<dbReference type="RefSeq" id="WP_092815468.1">
    <property type="nucleotide sequence ID" value="NZ_FMVW01000009.1"/>
</dbReference>
<evidence type="ECO:0000313" key="3">
    <source>
        <dbReference type="Proteomes" id="UP000199347"/>
    </source>
</evidence>
<dbReference type="Pfam" id="PF09857">
    <property type="entry name" value="YjhX_toxin"/>
    <property type="match status" value="1"/>
</dbReference>
<sequence>MNISKFEQRVLHALAQGGRIRHERGGGRKITHVTCFTRDGFVLSDCTLPVFSRLLSKGLIESRGGAPYQISERGRRSVRAQLDNR</sequence>
<dbReference type="AlphaFoldDB" id="A0A1G5P4V0"/>
<protein>
    <recommendedName>
        <fullName evidence="1">UPF0386 protein SAMN03080610_03153</fullName>
    </recommendedName>
</protein>
<name>A0A1G5P4V0_AFIMA</name>
<evidence type="ECO:0000313" key="2">
    <source>
        <dbReference type="EMBL" id="SCZ44209.1"/>
    </source>
</evidence>
<comment type="similarity">
    <text evidence="1">Belongs to the UPF0386 family.</text>
</comment>
<dbReference type="OrthoDB" id="7204880at2"/>
<accession>A0A1G5P4V0</accession>
<gene>
    <name evidence="2" type="ORF">SAMN03080610_03153</name>
</gene>
<dbReference type="EMBL" id="FMVW01000009">
    <property type="protein sequence ID" value="SCZ44209.1"/>
    <property type="molecule type" value="Genomic_DNA"/>
</dbReference>
<dbReference type="HAMAP" id="MF_00827">
    <property type="entry name" value="UPF0386"/>
    <property type="match status" value="1"/>
</dbReference>
<organism evidence="2 3">
    <name type="scientific">Afifella marina DSM 2698</name>
    <dbReference type="NCBI Taxonomy" id="1120955"/>
    <lineage>
        <taxon>Bacteria</taxon>
        <taxon>Pseudomonadati</taxon>
        <taxon>Pseudomonadota</taxon>
        <taxon>Alphaproteobacteria</taxon>
        <taxon>Hyphomicrobiales</taxon>
        <taxon>Afifellaceae</taxon>
        <taxon>Afifella</taxon>
    </lineage>
</organism>
<dbReference type="Proteomes" id="UP000199347">
    <property type="component" value="Unassembled WGS sequence"/>
</dbReference>
<dbReference type="InterPro" id="IPR018654">
    <property type="entry name" value="YjhX_toxin"/>
</dbReference>